<comment type="similarity">
    <text evidence="3 14 15">Belongs to the HemJ family.</text>
</comment>
<dbReference type="PANTHER" id="PTHR40255:SF1">
    <property type="entry name" value="PROTOPORPHYRINOGEN IX OXIDASE"/>
    <property type="match status" value="1"/>
</dbReference>
<comment type="cofactor">
    <cofactor evidence="14 15">
        <name>heme b</name>
        <dbReference type="ChEBI" id="CHEBI:60344"/>
    </cofactor>
    <text evidence="14 15">Binds 1 heme b (iron(II)-protoporphyrin IX) group per subunit.</text>
</comment>
<gene>
    <name evidence="16" type="ORF">ACHKAR_11590</name>
</gene>
<keyword evidence="7 14" id="KW-0812">Transmembrane</keyword>
<feature type="binding site" description="axial binding residue" evidence="14">
    <location>
        <position position="10"/>
    </location>
    <ligand>
        <name>heme</name>
        <dbReference type="ChEBI" id="CHEBI:30413"/>
    </ligand>
    <ligandPart>
        <name>Fe</name>
        <dbReference type="ChEBI" id="CHEBI:18248"/>
    </ligandPart>
</feature>
<evidence type="ECO:0000256" key="7">
    <source>
        <dbReference type="ARBA" id="ARBA00022692"/>
    </source>
</evidence>
<evidence type="ECO:0000256" key="5">
    <source>
        <dbReference type="ARBA" id="ARBA00022475"/>
    </source>
</evidence>
<feature type="transmembrane region" description="Helical" evidence="14">
    <location>
        <begin position="6"/>
        <end position="29"/>
    </location>
</feature>
<comment type="caution">
    <text evidence="16">The sequence shown here is derived from an EMBL/GenBank/DDBJ whole genome shotgun (WGS) entry which is preliminary data.</text>
</comment>
<dbReference type="InterPro" id="IPR005265">
    <property type="entry name" value="HemJ-like"/>
</dbReference>
<keyword evidence="17" id="KW-1185">Reference proteome</keyword>
<evidence type="ECO:0000313" key="16">
    <source>
        <dbReference type="EMBL" id="MFH6984086.1"/>
    </source>
</evidence>
<feature type="binding site" description="axial binding residue" evidence="14">
    <location>
        <position position="91"/>
    </location>
    <ligand>
        <name>heme</name>
        <dbReference type="ChEBI" id="CHEBI:30413"/>
    </ligand>
    <ligandPart>
        <name>Fe</name>
        <dbReference type="ChEBI" id="CHEBI:18248"/>
    </ligandPart>
</feature>
<comment type="subcellular location">
    <subcellularLocation>
        <location evidence="1 14">Cell membrane</location>
        <topology evidence="1 14">Multi-pass membrane protein</topology>
    </subcellularLocation>
</comment>
<dbReference type="PIRSF" id="PIRSF004638">
    <property type="entry name" value="UCP004638"/>
    <property type="match status" value="1"/>
</dbReference>
<reference evidence="16 17" key="1">
    <citation type="journal article" date="2013" name="Int. J. Syst. Evol. Microbiol.">
        <title>Marinoscillum luteum sp. nov., isolated from marine sediment.</title>
        <authorList>
            <person name="Cha I.T."/>
            <person name="Park S.J."/>
            <person name="Kim S.J."/>
            <person name="Kim J.G."/>
            <person name="Jung M.Y."/>
            <person name="Shin K.S."/>
            <person name="Kwon K.K."/>
            <person name="Yang S.H."/>
            <person name="Seo Y.S."/>
            <person name="Rhee S.K."/>
        </authorList>
    </citation>
    <scope>NUCLEOTIDE SEQUENCE [LARGE SCALE GENOMIC DNA]</scope>
    <source>
        <strain evidence="16 17">KCTC 23939</strain>
    </source>
</reference>
<evidence type="ECO:0000256" key="11">
    <source>
        <dbReference type="ARBA" id="ARBA00023004"/>
    </source>
</evidence>
<evidence type="ECO:0000256" key="14">
    <source>
        <dbReference type="HAMAP-Rule" id="MF_02239"/>
    </source>
</evidence>
<feature type="transmembrane region" description="Helical" evidence="14">
    <location>
        <begin position="83"/>
        <end position="103"/>
    </location>
</feature>
<evidence type="ECO:0000256" key="15">
    <source>
        <dbReference type="PIRNR" id="PIRNR004638"/>
    </source>
</evidence>
<proteinExistence type="inferred from homology"/>
<organism evidence="16 17">
    <name type="scientific">Marinoscillum luteum</name>
    <dbReference type="NCBI Taxonomy" id="861051"/>
    <lineage>
        <taxon>Bacteria</taxon>
        <taxon>Pseudomonadati</taxon>
        <taxon>Bacteroidota</taxon>
        <taxon>Cytophagia</taxon>
        <taxon>Cytophagales</taxon>
        <taxon>Reichenbachiellaceae</taxon>
        <taxon>Marinoscillum</taxon>
    </lineage>
</organism>
<feature type="transmembrane region" description="Helical" evidence="14">
    <location>
        <begin position="124"/>
        <end position="144"/>
    </location>
</feature>
<dbReference type="EC" id="1.3.99.-" evidence="14 15"/>
<evidence type="ECO:0000256" key="10">
    <source>
        <dbReference type="ARBA" id="ARBA00023002"/>
    </source>
</evidence>
<evidence type="ECO:0000313" key="17">
    <source>
        <dbReference type="Proteomes" id="UP001610063"/>
    </source>
</evidence>
<evidence type="ECO:0000256" key="6">
    <source>
        <dbReference type="ARBA" id="ARBA00022617"/>
    </source>
</evidence>
<feature type="transmembrane region" description="Helical" evidence="14">
    <location>
        <begin position="56"/>
        <end position="77"/>
    </location>
</feature>
<keyword evidence="11 14" id="KW-0408">Iron</keyword>
<evidence type="ECO:0000256" key="9">
    <source>
        <dbReference type="ARBA" id="ARBA00022989"/>
    </source>
</evidence>
<evidence type="ECO:0000256" key="4">
    <source>
        <dbReference type="ARBA" id="ARBA00017504"/>
    </source>
</evidence>
<comment type="subunit">
    <text evidence="14">Homodimer.</text>
</comment>
<dbReference type="Pfam" id="PF03653">
    <property type="entry name" value="UPF0093"/>
    <property type="match status" value="1"/>
</dbReference>
<keyword evidence="5 14" id="KW-1003">Cell membrane</keyword>
<evidence type="ECO:0000256" key="3">
    <source>
        <dbReference type="ARBA" id="ARBA00006501"/>
    </source>
</evidence>
<evidence type="ECO:0000256" key="2">
    <source>
        <dbReference type="ARBA" id="ARBA00005073"/>
    </source>
</evidence>
<comment type="catalytic activity">
    <reaction evidence="13 14 15">
        <text>protoporphyrinogen IX + 3 A = protoporphyrin IX + 3 AH2</text>
        <dbReference type="Rhea" id="RHEA:62000"/>
        <dbReference type="ChEBI" id="CHEBI:13193"/>
        <dbReference type="ChEBI" id="CHEBI:17499"/>
        <dbReference type="ChEBI" id="CHEBI:57306"/>
        <dbReference type="ChEBI" id="CHEBI:57307"/>
    </reaction>
</comment>
<accession>A0ABW7N953</accession>
<evidence type="ECO:0000256" key="12">
    <source>
        <dbReference type="ARBA" id="ARBA00023136"/>
    </source>
</evidence>
<dbReference type="EMBL" id="JBIPKE010000017">
    <property type="protein sequence ID" value="MFH6984086.1"/>
    <property type="molecule type" value="Genomic_DNA"/>
</dbReference>
<keyword evidence="6 14" id="KW-0349">Heme</keyword>
<dbReference type="Proteomes" id="UP001610063">
    <property type="component" value="Unassembled WGS sequence"/>
</dbReference>
<dbReference type="RefSeq" id="WP_159585133.1">
    <property type="nucleotide sequence ID" value="NZ_JBIPKE010000017.1"/>
</dbReference>
<keyword evidence="9 14" id="KW-1133">Transmembrane helix</keyword>
<dbReference type="HAMAP" id="MF_02239">
    <property type="entry name" value="HemJ"/>
    <property type="match status" value="1"/>
</dbReference>
<keyword evidence="10 14" id="KW-0560">Oxidoreductase</keyword>
<sequence length="179" mass="21271">MDYLNVKALHIIFIVTWFAGLFYIVRLFIYQTEAQLKPEPEKTILSEQLAIMARRLWLGITWPSAILTLIFGSWLLILQPAWLQQSFMHIKLTFVFFLFLYHFSCHYLYKKLQKGETKFTSNQLRIWNEVATLFLVAIVFLIVVKNQISWIWGTIGIFTFALALMLAIKLYKRIREQSR</sequence>
<keyword evidence="8 14" id="KW-0479">Metal-binding</keyword>
<evidence type="ECO:0000256" key="13">
    <source>
        <dbReference type="ARBA" id="ARBA00048390"/>
    </source>
</evidence>
<comment type="function">
    <text evidence="14 15">Catalyzes the oxidation of protoporphyrinogen IX to protoporphyrin IX.</text>
</comment>
<evidence type="ECO:0000256" key="1">
    <source>
        <dbReference type="ARBA" id="ARBA00004651"/>
    </source>
</evidence>
<dbReference type="PANTHER" id="PTHR40255">
    <property type="entry name" value="UPF0093 MEMBRANE PROTEIN SLR1790"/>
    <property type="match status" value="1"/>
</dbReference>
<protein>
    <recommendedName>
        <fullName evidence="4 14">Protoporphyrinogen IX oxidase</fullName>
        <shortName evidence="14">PPO</shortName>
        <ecNumber evidence="14 15">1.3.99.-</ecNumber>
    </recommendedName>
</protein>
<keyword evidence="12 14" id="KW-0472">Membrane</keyword>
<name>A0ABW7N953_9BACT</name>
<comment type="pathway">
    <text evidence="2 14 15">Porphyrin-containing compound metabolism; protoporphyrin-IX biosynthesis; protoporphyrin-IX from protoporphyrinogen-IX: step 1/1.</text>
</comment>
<feature type="transmembrane region" description="Helical" evidence="14">
    <location>
        <begin position="150"/>
        <end position="171"/>
    </location>
</feature>
<evidence type="ECO:0000256" key="8">
    <source>
        <dbReference type="ARBA" id="ARBA00022723"/>
    </source>
</evidence>